<dbReference type="Pfam" id="PF00069">
    <property type="entry name" value="Pkinase"/>
    <property type="match status" value="1"/>
</dbReference>
<evidence type="ECO:0000256" key="6">
    <source>
        <dbReference type="PROSITE-ProRule" id="PRU10141"/>
    </source>
</evidence>
<dbReference type="Gene3D" id="1.10.510.10">
    <property type="entry name" value="Transferase(Phosphotransferase) domain 1"/>
    <property type="match status" value="1"/>
</dbReference>
<comment type="similarity">
    <text evidence="7">Belongs to the protein kinase superfamily.</text>
</comment>
<dbReference type="GO" id="GO:0005524">
    <property type="term" value="F:ATP binding"/>
    <property type="evidence" value="ECO:0007669"/>
    <property type="project" value="UniProtKB-UniRule"/>
</dbReference>
<dbReference type="PROSITE" id="PS00108">
    <property type="entry name" value="PROTEIN_KINASE_ST"/>
    <property type="match status" value="1"/>
</dbReference>
<protein>
    <recommendedName>
        <fullName evidence="9">Protein kinase domain-containing protein</fullName>
    </recommendedName>
</protein>
<sequence>MKSLFSFGKRKDQKDSFSLDAATTRVVASGKFKSGFDENYFVGRKLGSGTFAVVKECTRKADSRKFAVKIIDKALFKGKDEMLRSEIAVLEMVQHPHIVGLIDKYETPAHMYLVTDLASGGELFDQIVQKGSYTEADAAKLVRQLLDAVAYLHDHDIVHRDLKPENLLFRDRSDNADVMITDFGLSRVVDSDMYLRTACGTPDYVAPEVLDQTGHGKPVDVWALGVITYVLLCGFTPFWCVTSPPVHPGEDQRSLFAAIVSGQYDYDEEYWSAVSDSAKDFIDLCLTRDPAKRPAAGQALEHPWLSTDASTDLLTTVRKGFNARRQWGKAINAVRGLSRLGSGIIDRKSEDEVSKNNAADDGTNGSSLIPHQPENILANDVVNI</sequence>
<evidence type="ECO:0000256" key="7">
    <source>
        <dbReference type="RuleBase" id="RU000304"/>
    </source>
</evidence>
<reference evidence="10 11" key="1">
    <citation type="journal article" date="2019" name="Sci. Rep.">
        <title>Comparative genomics of chytrid fungi reveal insights into the obligate biotrophic and pathogenic lifestyle of Synchytrium endobioticum.</title>
        <authorList>
            <person name="van de Vossenberg B.T.L.H."/>
            <person name="Warris S."/>
            <person name="Nguyen H.D.T."/>
            <person name="van Gent-Pelzer M.P.E."/>
            <person name="Joly D.L."/>
            <person name="van de Geest H.C."/>
            <person name="Bonants P.J.M."/>
            <person name="Smith D.S."/>
            <person name="Levesque C.A."/>
            <person name="van der Lee T.A.J."/>
        </authorList>
    </citation>
    <scope>NUCLEOTIDE SEQUENCE [LARGE SCALE GENOMIC DNA]</scope>
    <source>
        <strain evidence="10 11">LEV6574</strain>
    </source>
</reference>
<gene>
    <name evidence="10" type="ORF">SeLEV6574_g03357</name>
</gene>
<dbReference type="PANTHER" id="PTHR24347">
    <property type="entry name" value="SERINE/THREONINE-PROTEIN KINASE"/>
    <property type="match status" value="1"/>
</dbReference>
<accession>A0A507D4K6</accession>
<dbReference type="InterPro" id="IPR008271">
    <property type="entry name" value="Ser/Thr_kinase_AS"/>
</dbReference>
<keyword evidence="3 6" id="KW-0547">Nucleotide-binding</keyword>
<feature type="region of interest" description="Disordered" evidence="8">
    <location>
        <begin position="348"/>
        <end position="371"/>
    </location>
</feature>
<evidence type="ECO:0000256" key="2">
    <source>
        <dbReference type="ARBA" id="ARBA00022679"/>
    </source>
</evidence>
<dbReference type="EMBL" id="QEAM01000111">
    <property type="protein sequence ID" value="TPX46180.1"/>
    <property type="molecule type" value="Genomic_DNA"/>
</dbReference>
<dbReference type="InterPro" id="IPR011009">
    <property type="entry name" value="Kinase-like_dom_sf"/>
</dbReference>
<dbReference type="SMART" id="SM00220">
    <property type="entry name" value="S_TKc"/>
    <property type="match status" value="1"/>
</dbReference>
<name>A0A507D4K6_9FUNG</name>
<dbReference type="Gene3D" id="3.30.200.20">
    <property type="entry name" value="Phosphorylase Kinase, domain 1"/>
    <property type="match status" value="1"/>
</dbReference>
<dbReference type="FunFam" id="1.10.510.10:FF:000026">
    <property type="entry name" value="Calcium/calmodulin-dependent protein kinase type 1"/>
    <property type="match status" value="1"/>
</dbReference>
<dbReference type="GO" id="GO:0004674">
    <property type="term" value="F:protein serine/threonine kinase activity"/>
    <property type="evidence" value="ECO:0007669"/>
    <property type="project" value="UniProtKB-KW"/>
</dbReference>
<dbReference type="PROSITE" id="PS00107">
    <property type="entry name" value="PROTEIN_KINASE_ATP"/>
    <property type="match status" value="1"/>
</dbReference>
<evidence type="ECO:0000259" key="9">
    <source>
        <dbReference type="PROSITE" id="PS50011"/>
    </source>
</evidence>
<dbReference type="VEuPathDB" id="FungiDB:SeMB42_g01997"/>
<dbReference type="OrthoDB" id="40902at2759"/>
<keyword evidence="4" id="KW-0418">Kinase</keyword>
<evidence type="ECO:0000256" key="1">
    <source>
        <dbReference type="ARBA" id="ARBA00022527"/>
    </source>
</evidence>
<dbReference type="SUPFAM" id="SSF56112">
    <property type="entry name" value="Protein kinase-like (PK-like)"/>
    <property type="match status" value="1"/>
</dbReference>
<evidence type="ECO:0000313" key="11">
    <source>
        <dbReference type="Proteomes" id="UP000320475"/>
    </source>
</evidence>
<evidence type="ECO:0000256" key="3">
    <source>
        <dbReference type="ARBA" id="ARBA00022741"/>
    </source>
</evidence>
<dbReference type="InterPro" id="IPR017441">
    <property type="entry name" value="Protein_kinase_ATP_BS"/>
</dbReference>
<dbReference type="AlphaFoldDB" id="A0A507D4K6"/>
<dbReference type="InterPro" id="IPR000719">
    <property type="entry name" value="Prot_kinase_dom"/>
</dbReference>
<keyword evidence="2" id="KW-0808">Transferase</keyword>
<evidence type="ECO:0000313" key="10">
    <source>
        <dbReference type="EMBL" id="TPX46180.1"/>
    </source>
</evidence>
<keyword evidence="5 6" id="KW-0067">ATP-binding</keyword>
<proteinExistence type="inferred from homology"/>
<evidence type="ECO:0000256" key="8">
    <source>
        <dbReference type="SAM" id="MobiDB-lite"/>
    </source>
</evidence>
<comment type="caution">
    <text evidence="10">The sequence shown here is derived from an EMBL/GenBank/DDBJ whole genome shotgun (WGS) entry which is preliminary data.</text>
</comment>
<dbReference type="CDD" id="cd05117">
    <property type="entry name" value="STKc_CAMK"/>
    <property type="match status" value="1"/>
</dbReference>
<feature type="binding site" evidence="6">
    <location>
        <position position="69"/>
    </location>
    <ligand>
        <name>ATP</name>
        <dbReference type="ChEBI" id="CHEBI:30616"/>
    </ligand>
</feature>
<keyword evidence="1 7" id="KW-0723">Serine/threonine-protein kinase</keyword>
<dbReference type="Proteomes" id="UP000320475">
    <property type="component" value="Unassembled WGS sequence"/>
</dbReference>
<evidence type="ECO:0000256" key="4">
    <source>
        <dbReference type="ARBA" id="ARBA00022777"/>
    </source>
</evidence>
<organism evidence="10 11">
    <name type="scientific">Synchytrium endobioticum</name>
    <dbReference type="NCBI Taxonomy" id="286115"/>
    <lineage>
        <taxon>Eukaryota</taxon>
        <taxon>Fungi</taxon>
        <taxon>Fungi incertae sedis</taxon>
        <taxon>Chytridiomycota</taxon>
        <taxon>Chytridiomycota incertae sedis</taxon>
        <taxon>Chytridiomycetes</taxon>
        <taxon>Synchytriales</taxon>
        <taxon>Synchytriaceae</taxon>
        <taxon>Synchytrium</taxon>
    </lineage>
</organism>
<dbReference type="PROSITE" id="PS50011">
    <property type="entry name" value="PROTEIN_KINASE_DOM"/>
    <property type="match status" value="1"/>
</dbReference>
<evidence type="ECO:0000256" key="5">
    <source>
        <dbReference type="ARBA" id="ARBA00022840"/>
    </source>
</evidence>
<feature type="domain" description="Protein kinase" evidence="9">
    <location>
        <begin position="40"/>
        <end position="305"/>
    </location>
</feature>